<sequence length="433" mass="50358">MFTLSIADKYHLQLELELGRSTRKAQWQMHLYAPSILAIDSASNNGTSFYSNLLQTQRLQPMPQQWPDLLQQYQLALSSADKEHYPLALAAVVNHLLQQFKQANGAALLAMMPMLFSVLRLTSATAPTKKRFAMAQHIVLFNYHQALLRERHNANKALSRALNRRSDRIHRYCINHNFGLSGNDDNSRETLLAKLQLSERIVNRPFTLERQMLSSGRFAQQLIFGIAAASAMAFATGIAFATQRAFGNFTTPFFFSLVVSYIFKDRLKELGREYLLEKYLRHFNQHKYRLSNGATKQEWVQVSESYFRLSGKRLREELANLVKKVRSGHSSRVVSVWCFRRCYQMAWPHHDNPLKFEDKLTINLSKQLRLLPSNLKQFWHQDNQQLRKLNVQHVHTIFVTIDLQQDNINISKTYRIHVSRQGIHRIKQINPPK</sequence>
<organism evidence="2 3">
    <name type="scientific">Ferrimonas lipolytica</name>
    <dbReference type="NCBI Taxonomy" id="2724191"/>
    <lineage>
        <taxon>Bacteria</taxon>
        <taxon>Pseudomonadati</taxon>
        <taxon>Pseudomonadota</taxon>
        <taxon>Gammaproteobacteria</taxon>
        <taxon>Alteromonadales</taxon>
        <taxon>Ferrimonadaceae</taxon>
        <taxon>Ferrimonas</taxon>
    </lineage>
</organism>
<gene>
    <name evidence="2" type="ORF">HER31_11455</name>
</gene>
<dbReference type="AlphaFoldDB" id="A0A6H1UGV7"/>
<proteinExistence type="predicted"/>
<keyword evidence="1" id="KW-1133">Transmembrane helix</keyword>
<accession>A0A6H1UGV7</accession>
<feature type="transmembrane region" description="Helical" evidence="1">
    <location>
        <begin position="222"/>
        <end position="240"/>
    </location>
</feature>
<keyword evidence="3" id="KW-1185">Reference proteome</keyword>
<dbReference type="Proteomes" id="UP000501602">
    <property type="component" value="Chromosome"/>
</dbReference>
<keyword evidence="1" id="KW-0472">Membrane</keyword>
<evidence type="ECO:0000256" key="1">
    <source>
        <dbReference type="SAM" id="Phobius"/>
    </source>
</evidence>
<dbReference type="KEGG" id="fes:HER31_11455"/>
<evidence type="ECO:0000313" key="2">
    <source>
        <dbReference type="EMBL" id="QIZ77446.1"/>
    </source>
</evidence>
<name>A0A6H1UGV7_9GAMM</name>
<protein>
    <submittedName>
        <fullName evidence="2">Uncharacterized protein</fullName>
    </submittedName>
</protein>
<evidence type="ECO:0000313" key="3">
    <source>
        <dbReference type="Proteomes" id="UP000501602"/>
    </source>
</evidence>
<keyword evidence="1" id="KW-0812">Transmembrane</keyword>
<dbReference type="EMBL" id="CP051180">
    <property type="protein sequence ID" value="QIZ77446.1"/>
    <property type="molecule type" value="Genomic_DNA"/>
</dbReference>
<dbReference type="RefSeq" id="WP_168660706.1">
    <property type="nucleotide sequence ID" value="NZ_CP051180.1"/>
</dbReference>
<reference evidence="2 3" key="1">
    <citation type="submission" date="2020-04" db="EMBL/GenBank/DDBJ databases">
        <title>Ferrimonas sp. S7 isolated from sea water.</title>
        <authorList>
            <person name="Bae S.S."/>
            <person name="Baek K."/>
        </authorList>
    </citation>
    <scope>NUCLEOTIDE SEQUENCE [LARGE SCALE GENOMIC DNA]</scope>
    <source>
        <strain evidence="2 3">S7</strain>
    </source>
</reference>
<feature type="transmembrane region" description="Helical" evidence="1">
    <location>
        <begin position="246"/>
        <end position="263"/>
    </location>
</feature>